<dbReference type="RefSeq" id="WP_094407877.1">
    <property type="nucleotide sequence ID" value="NZ_BMJZ01000008.1"/>
</dbReference>
<dbReference type="GO" id="GO:0030001">
    <property type="term" value="P:metal ion transport"/>
    <property type="evidence" value="ECO:0007669"/>
    <property type="project" value="InterPro"/>
</dbReference>
<evidence type="ECO:0000256" key="1">
    <source>
        <dbReference type="ARBA" id="ARBA00004196"/>
    </source>
</evidence>
<evidence type="ECO:0000256" key="5">
    <source>
        <dbReference type="ARBA" id="ARBA00022729"/>
    </source>
</evidence>
<reference evidence="8 9" key="1">
    <citation type="submission" date="2017-07" db="EMBL/GenBank/DDBJ databases">
        <title>Elstera cyanobacteriorum sp. nov., a novel bacterium isolated from cyanobacterial aggregates in a eutrophic lake.</title>
        <authorList>
            <person name="Cai H."/>
        </authorList>
    </citation>
    <scope>NUCLEOTIDE SEQUENCE [LARGE SCALE GENOMIC DNA]</scope>
    <source>
        <strain evidence="8 9">TH019</strain>
    </source>
</reference>
<dbReference type="InterPro" id="IPR006128">
    <property type="entry name" value="Lipoprotein_PsaA-like"/>
</dbReference>
<dbReference type="PANTHER" id="PTHR42953:SF1">
    <property type="entry name" value="METAL-BINDING PROTEIN HI_0362-RELATED"/>
    <property type="match status" value="1"/>
</dbReference>
<comment type="similarity">
    <text evidence="2 6">Belongs to the bacterial solute-binding protein 9 family.</text>
</comment>
<dbReference type="InterPro" id="IPR006129">
    <property type="entry name" value="AdhesinB"/>
</dbReference>
<dbReference type="GO" id="GO:0007155">
    <property type="term" value="P:cell adhesion"/>
    <property type="evidence" value="ECO:0007669"/>
    <property type="project" value="InterPro"/>
</dbReference>
<evidence type="ECO:0000256" key="3">
    <source>
        <dbReference type="ARBA" id="ARBA00022448"/>
    </source>
</evidence>
<evidence type="ECO:0000313" key="9">
    <source>
        <dbReference type="Proteomes" id="UP000216361"/>
    </source>
</evidence>
<comment type="subcellular location">
    <subcellularLocation>
        <location evidence="1">Cell envelope</location>
    </subcellularLocation>
</comment>
<dbReference type="InterPro" id="IPR050492">
    <property type="entry name" value="Bact_metal-bind_prot9"/>
</dbReference>
<organism evidence="8 9">
    <name type="scientific">Elstera cyanobacteriorum</name>
    <dbReference type="NCBI Taxonomy" id="2022747"/>
    <lineage>
        <taxon>Bacteria</taxon>
        <taxon>Pseudomonadati</taxon>
        <taxon>Pseudomonadota</taxon>
        <taxon>Alphaproteobacteria</taxon>
        <taxon>Rhodospirillales</taxon>
        <taxon>Rhodospirillaceae</taxon>
        <taxon>Elstera</taxon>
    </lineage>
</organism>
<evidence type="ECO:0000256" key="4">
    <source>
        <dbReference type="ARBA" id="ARBA00022723"/>
    </source>
</evidence>
<dbReference type="AlphaFoldDB" id="A0A255XVK7"/>
<evidence type="ECO:0000256" key="7">
    <source>
        <dbReference type="SAM" id="SignalP"/>
    </source>
</evidence>
<dbReference type="OrthoDB" id="9793396at2"/>
<evidence type="ECO:0000313" key="8">
    <source>
        <dbReference type="EMBL" id="OYQ20414.1"/>
    </source>
</evidence>
<dbReference type="GO" id="GO:0030313">
    <property type="term" value="C:cell envelope"/>
    <property type="evidence" value="ECO:0007669"/>
    <property type="project" value="UniProtKB-SubCell"/>
</dbReference>
<feature type="chain" id="PRO_5012265309" evidence="7">
    <location>
        <begin position="25"/>
        <end position="302"/>
    </location>
</feature>
<evidence type="ECO:0000256" key="6">
    <source>
        <dbReference type="RuleBase" id="RU003512"/>
    </source>
</evidence>
<keyword evidence="9" id="KW-1185">Reference proteome</keyword>
<keyword evidence="5 7" id="KW-0732">Signal</keyword>
<dbReference type="Proteomes" id="UP000216361">
    <property type="component" value="Unassembled WGS sequence"/>
</dbReference>
<dbReference type="PANTHER" id="PTHR42953">
    <property type="entry name" value="HIGH-AFFINITY ZINC UPTAKE SYSTEM PROTEIN ZNUA-RELATED"/>
    <property type="match status" value="1"/>
</dbReference>
<proteinExistence type="inferred from homology"/>
<comment type="caution">
    <text evidence="8">The sequence shown here is derived from an EMBL/GenBank/DDBJ whole genome shotgun (WGS) entry which is preliminary data.</text>
</comment>
<keyword evidence="3 6" id="KW-0813">Transport</keyword>
<dbReference type="GO" id="GO:0046872">
    <property type="term" value="F:metal ion binding"/>
    <property type="evidence" value="ECO:0007669"/>
    <property type="project" value="UniProtKB-KW"/>
</dbReference>
<evidence type="ECO:0000256" key="2">
    <source>
        <dbReference type="ARBA" id="ARBA00011028"/>
    </source>
</evidence>
<sequence>MLSRRLLLSAAAALALSSPGVGYAADPIPVVASFSILGDLVRQIAGPDATVKTLVGPDGDAHVYQPTPSDAKAVAAAKLVFMNGLGFEGWMNRLLKSSGTKATAVTVTTGIQPRAAEKDAHGHAHGNVDPHAWQNVAHVQVMVTNIAAALAAADPARAEGYKSRATAYQADLTALDADIRRQIGALSPAQRRVITSHDAFGYYGAAYGITFLAPQGMNTESEASAKDVAKLITQMRQQKIKAVFVENISDPRLTAQLAKEAGATVGGELYSDALSPAGGPATNYLDLMRTNTKALVAAMALN</sequence>
<protein>
    <submittedName>
        <fullName evidence="8">ABC transporter substrate-binding protein</fullName>
    </submittedName>
</protein>
<dbReference type="EMBL" id="NOXS01000028">
    <property type="protein sequence ID" value="OYQ20414.1"/>
    <property type="molecule type" value="Genomic_DNA"/>
</dbReference>
<dbReference type="SUPFAM" id="SSF53807">
    <property type="entry name" value="Helical backbone' metal receptor"/>
    <property type="match status" value="1"/>
</dbReference>
<dbReference type="PRINTS" id="PR00691">
    <property type="entry name" value="ADHESINB"/>
</dbReference>
<name>A0A255XVK7_9PROT</name>
<dbReference type="PRINTS" id="PR00690">
    <property type="entry name" value="ADHESNFAMILY"/>
</dbReference>
<dbReference type="Pfam" id="PF01297">
    <property type="entry name" value="ZnuA"/>
    <property type="match status" value="1"/>
</dbReference>
<accession>A0A255XVK7</accession>
<dbReference type="InterPro" id="IPR006127">
    <property type="entry name" value="ZnuA-like"/>
</dbReference>
<feature type="signal peptide" evidence="7">
    <location>
        <begin position="1"/>
        <end position="24"/>
    </location>
</feature>
<keyword evidence="4" id="KW-0479">Metal-binding</keyword>
<gene>
    <name evidence="8" type="ORF">CHR90_04910</name>
</gene>
<dbReference type="Gene3D" id="3.40.50.1980">
    <property type="entry name" value="Nitrogenase molybdenum iron protein domain"/>
    <property type="match status" value="2"/>
</dbReference>